<name>A0A504ZAJ9_FASGI</name>
<comment type="caution">
    <text evidence="6">The sequence shown here is derived from an EMBL/GenBank/DDBJ whole genome shotgun (WGS) entry which is preliminary data.</text>
</comment>
<dbReference type="PROSITE" id="PS50004">
    <property type="entry name" value="C2"/>
    <property type="match status" value="1"/>
</dbReference>
<feature type="compositionally biased region" description="Low complexity" evidence="3">
    <location>
        <begin position="422"/>
        <end position="432"/>
    </location>
</feature>
<dbReference type="CDD" id="cd04033">
    <property type="entry name" value="C2_NEDD4_NEDD4L"/>
    <property type="match status" value="1"/>
</dbReference>
<feature type="domain" description="WW" evidence="5">
    <location>
        <begin position="317"/>
        <end position="350"/>
    </location>
</feature>
<dbReference type="STRING" id="46835.A0A504ZAJ9"/>
<evidence type="ECO:0000256" key="3">
    <source>
        <dbReference type="SAM" id="MobiDB-lite"/>
    </source>
</evidence>
<dbReference type="InterPro" id="IPR000008">
    <property type="entry name" value="C2_dom"/>
</dbReference>
<dbReference type="Pfam" id="PF00168">
    <property type="entry name" value="C2"/>
    <property type="match status" value="1"/>
</dbReference>
<feature type="compositionally biased region" description="Polar residues" evidence="3">
    <location>
        <begin position="397"/>
        <end position="412"/>
    </location>
</feature>
<dbReference type="SMART" id="SM00456">
    <property type="entry name" value="WW"/>
    <property type="match status" value="2"/>
</dbReference>
<keyword evidence="2" id="KW-0106">Calcium</keyword>
<dbReference type="EMBL" id="SUNJ01002069">
    <property type="protein sequence ID" value="TPP66270.1"/>
    <property type="molecule type" value="Genomic_DNA"/>
</dbReference>
<dbReference type="InterPro" id="IPR036020">
    <property type="entry name" value="WW_dom_sf"/>
</dbReference>
<accession>A0A504ZAJ9</accession>
<dbReference type="Gene3D" id="2.20.70.10">
    <property type="match status" value="2"/>
</dbReference>
<dbReference type="GO" id="GO:0046928">
    <property type="term" value="P:regulation of neurotransmitter secretion"/>
    <property type="evidence" value="ECO:0007669"/>
    <property type="project" value="TreeGrafter"/>
</dbReference>
<keyword evidence="1" id="KW-0479">Metal-binding</keyword>
<dbReference type="GO" id="GO:0030672">
    <property type="term" value="C:synaptic vesicle membrane"/>
    <property type="evidence" value="ECO:0007669"/>
    <property type="project" value="TreeGrafter"/>
</dbReference>
<dbReference type="OrthoDB" id="423283at2759"/>
<dbReference type="InterPro" id="IPR001202">
    <property type="entry name" value="WW_dom"/>
</dbReference>
<dbReference type="Proteomes" id="UP000316759">
    <property type="component" value="Unassembled WGS sequence"/>
</dbReference>
<evidence type="ECO:0000313" key="7">
    <source>
        <dbReference type="Proteomes" id="UP000316759"/>
    </source>
</evidence>
<dbReference type="FunFam" id="2.60.40.150:FF:000289">
    <property type="entry name" value="E3 ubiquitin-protein ligase"/>
    <property type="match status" value="1"/>
</dbReference>
<feature type="domain" description="WW" evidence="5">
    <location>
        <begin position="284"/>
        <end position="317"/>
    </location>
</feature>
<dbReference type="InterPro" id="IPR035892">
    <property type="entry name" value="C2_domain_sf"/>
</dbReference>
<sequence>MVQQSNGRTQVYKHYEVHGIPISKCTDETRLLKIRVIKARDLMKKDIFGASDPYCKILLYKSSRSASVVCPSVQTRTVKRSLNPVWNEEIIYRVNPFENRLVFELFDENRITRDDFLGVVSLPLAQLEIGTEGSGQRLVPRCFVLHPRSSRSRIRGNLHLYLVYLPEDYNPRISNVNQLPVPPVSTPSLTMETPDPNMPSTPDGIISTFLPGPVSGSAPDVACSGETTAFSTSVPVPCPARTTVSERASISGPSNVVESSPNLTPETNDIVQPLDDSSVELIADPLPPGWDERVDQNGRVYYVDHVNKRTQWDRPSFSLPEGWEQRTDASGRVYYVDHINHVTTWYHPLSENLRVQSTPSRLSLDVGSCSDAGYRTSEEDGAVEDGELLISEPQNSFSRVHSISPGSRSPSLTVHDLRGSSHRTGSSRRSLTMAPSSTTRDRRTAAQATLSRANQLSVLDEVRAAQTMYLRRRQVSLEDTVAHSPSGADLHDRQKTFSANTAVCDPSSSTEQNKFISFLPHTVFLECHSA</sequence>
<evidence type="ECO:0000313" key="6">
    <source>
        <dbReference type="EMBL" id="TPP66270.1"/>
    </source>
</evidence>
<dbReference type="Pfam" id="PF00397">
    <property type="entry name" value="WW"/>
    <property type="match status" value="2"/>
</dbReference>
<dbReference type="SUPFAM" id="SSF51045">
    <property type="entry name" value="WW domain"/>
    <property type="match status" value="2"/>
</dbReference>
<evidence type="ECO:0000256" key="2">
    <source>
        <dbReference type="ARBA" id="ARBA00022837"/>
    </source>
</evidence>
<feature type="region of interest" description="Disordered" evidence="3">
    <location>
        <begin position="397"/>
        <end position="444"/>
    </location>
</feature>
<feature type="domain" description="C2" evidence="4">
    <location>
        <begin position="16"/>
        <end position="138"/>
    </location>
</feature>
<dbReference type="PROSITE" id="PS50020">
    <property type="entry name" value="WW_DOMAIN_2"/>
    <property type="match status" value="2"/>
</dbReference>
<dbReference type="SUPFAM" id="SSF49562">
    <property type="entry name" value="C2 domain (Calcium/lipid-binding domain, CaLB)"/>
    <property type="match status" value="1"/>
</dbReference>
<gene>
    <name evidence="6" type="ORF">FGIG_04757</name>
</gene>
<keyword evidence="7" id="KW-1185">Reference proteome</keyword>
<dbReference type="SMART" id="SM00239">
    <property type="entry name" value="C2"/>
    <property type="match status" value="1"/>
</dbReference>
<evidence type="ECO:0000259" key="4">
    <source>
        <dbReference type="PROSITE" id="PS50004"/>
    </source>
</evidence>
<reference evidence="6 7" key="1">
    <citation type="submission" date="2019-04" db="EMBL/GenBank/DDBJ databases">
        <title>Annotation for the trematode Fasciola gigantica.</title>
        <authorList>
            <person name="Choi Y.-J."/>
        </authorList>
    </citation>
    <scope>NUCLEOTIDE SEQUENCE [LARGE SCALE GENOMIC DNA]</scope>
    <source>
        <strain evidence="6">Uganda_cow_1</strain>
    </source>
</reference>
<evidence type="ECO:0000259" key="5">
    <source>
        <dbReference type="PROSITE" id="PS50020"/>
    </source>
</evidence>
<proteinExistence type="predicted"/>
<dbReference type="PANTHER" id="PTHR45911:SF3">
    <property type="entry name" value="DYSFERLIN-RELATED"/>
    <property type="match status" value="1"/>
</dbReference>
<organism evidence="6 7">
    <name type="scientific">Fasciola gigantica</name>
    <name type="common">Giant liver fluke</name>
    <dbReference type="NCBI Taxonomy" id="46835"/>
    <lineage>
        <taxon>Eukaryota</taxon>
        <taxon>Metazoa</taxon>
        <taxon>Spiralia</taxon>
        <taxon>Lophotrochozoa</taxon>
        <taxon>Platyhelminthes</taxon>
        <taxon>Trematoda</taxon>
        <taxon>Digenea</taxon>
        <taxon>Plagiorchiida</taxon>
        <taxon>Echinostomata</taxon>
        <taxon>Echinostomatoidea</taxon>
        <taxon>Fasciolidae</taxon>
        <taxon>Fasciola</taxon>
    </lineage>
</organism>
<feature type="region of interest" description="Disordered" evidence="3">
    <location>
        <begin position="245"/>
        <end position="264"/>
    </location>
</feature>
<protein>
    <submittedName>
        <fullName evidence="6">E3 ubiquitin-protein ligase</fullName>
    </submittedName>
</protein>
<dbReference type="PANTHER" id="PTHR45911">
    <property type="entry name" value="C2 DOMAIN-CONTAINING PROTEIN"/>
    <property type="match status" value="1"/>
</dbReference>
<dbReference type="PROSITE" id="PS01159">
    <property type="entry name" value="WW_DOMAIN_1"/>
    <property type="match status" value="2"/>
</dbReference>
<dbReference type="AlphaFoldDB" id="A0A504ZAJ9"/>
<dbReference type="GO" id="GO:0005509">
    <property type="term" value="F:calcium ion binding"/>
    <property type="evidence" value="ECO:0007669"/>
    <property type="project" value="TreeGrafter"/>
</dbReference>
<dbReference type="Gene3D" id="2.60.40.150">
    <property type="entry name" value="C2 domain"/>
    <property type="match status" value="1"/>
</dbReference>
<evidence type="ECO:0000256" key="1">
    <source>
        <dbReference type="ARBA" id="ARBA00022723"/>
    </source>
</evidence>
<dbReference type="CDD" id="cd00201">
    <property type="entry name" value="WW"/>
    <property type="match status" value="2"/>
</dbReference>